<dbReference type="InterPro" id="IPR055414">
    <property type="entry name" value="LRR_R13L4/SHOC2-like"/>
</dbReference>
<feature type="domain" description="NB-ARC" evidence="4">
    <location>
        <begin position="211"/>
        <end position="373"/>
    </location>
</feature>
<gene>
    <name evidence="7" type="ORF">LITE_LOCUS37885</name>
</gene>
<dbReference type="GO" id="GO:0043531">
    <property type="term" value="F:ADP binding"/>
    <property type="evidence" value="ECO:0007669"/>
    <property type="project" value="InterPro"/>
</dbReference>
<dbReference type="Gene3D" id="1.10.8.430">
    <property type="entry name" value="Helical domain of apoptotic protease-activating factors"/>
    <property type="match status" value="1"/>
</dbReference>
<dbReference type="EMBL" id="CAMGYJ010000008">
    <property type="protein sequence ID" value="CAI0468653.1"/>
    <property type="molecule type" value="Genomic_DNA"/>
</dbReference>
<evidence type="ECO:0000313" key="7">
    <source>
        <dbReference type="EMBL" id="CAI0468653.1"/>
    </source>
</evidence>
<evidence type="ECO:0000256" key="1">
    <source>
        <dbReference type="ARBA" id="ARBA00022737"/>
    </source>
</evidence>
<feature type="compositionally biased region" description="Polar residues" evidence="3">
    <location>
        <begin position="169"/>
        <end position="184"/>
    </location>
</feature>
<evidence type="ECO:0000259" key="6">
    <source>
        <dbReference type="Pfam" id="PF23598"/>
    </source>
</evidence>
<dbReference type="Pfam" id="PF23598">
    <property type="entry name" value="LRR_14"/>
    <property type="match status" value="1"/>
</dbReference>
<dbReference type="InterPro" id="IPR032675">
    <property type="entry name" value="LRR_dom_sf"/>
</dbReference>
<evidence type="ECO:0000313" key="8">
    <source>
        <dbReference type="Proteomes" id="UP001154282"/>
    </source>
</evidence>
<dbReference type="InterPro" id="IPR058922">
    <property type="entry name" value="WHD_DRP"/>
</dbReference>
<feature type="region of interest" description="Disordered" evidence="3">
    <location>
        <begin position="136"/>
        <end position="196"/>
    </location>
</feature>
<proteinExistence type="predicted"/>
<keyword evidence="8" id="KW-1185">Reference proteome</keyword>
<dbReference type="PANTHER" id="PTHR23155:SF955">
    <property type="entry name" value="AAA+ ATPASE DOMAIN-CONTAINING PROTEIN"/>
    <property type="match status" value="1"/>
</dbReference>
<accession>A0AAV0PEF0</accession>
<dbReference type="PRINTS" id="PR00364">
    <property type="entry name" value="DISEASERSIST"/>
</dbReference>
<comment type="caution">
    <text evidence="7">The sequence shown here is derived from an EMBL/GenBank/DDBJ whole genome shotgun (WGS) entry which is preliminary data.</text>
</comment>
<dbReference type="PANTHER" id="PTHR23155">
    <property type="entry name" value="DISEASE RESISTANCE PROTEIN RP"/>
    <property type="match status" value="1"/>
</dbReference>
<feature type="domain" description="Disease resistance R13L4/SHOC-2-like LRR" evidence="6">
    <location>
        <begin position="595"/>
        <end position="899"/>
    </location>
</feature>
<sequence>MAVVTSLGPLIDKLQAMLAGEESTTITHQPSAEKIHRCVSALRTLRDMLFHTTNQEIDIEELEKDRDLLGRIYDAEDCVDAFNVNVQQQLHRRREVFAGPLWFALRRASTRRQIRLVGGQMEVLAGKMEQILEALPRRSRNIDGQEPEKMPTQMASASEERLGKEENPTVASNQKQVPKQTGSMSERLDDEQDLVGRKKEEEDLTAAILRRSTLHFPITVVGPGGSGKTTLVRRVYNNKEVAESFQLRVWIVLETEFVEKDVLVKLVEILKQMAFLKDVDERLPPEKLQERVSDVLMRKRYLVVLDYVKKAADWNRLKAVFSNSLNGSKVILTFRDKGEAQVITSPGVYQVELKDLNDEDSWALFMKKARKEEDGLIAAELKAKILEKCHGLPLALIILAGLLSSKAVEDWSKVVDVATFQEGSSQSIVSLAYWELPATLKSCLLYLGIFPKEYVIPTRRLLHLWAAEGFGDYHSDDKLTPEEAVESSFKQLVQRNMIEVERWRLDGSPRTCRAPGILHDNIFSNAVEAGFYHCHRKHNDNKSDDSSAPQTVRRVAEYVDSSDYDVDHLRSYVCFNTKKGDMPTKEVGEFISRVINNKGFGLLRVLDLENIYKPVLPEDIGKLLLLKYLGLRWTFLDSIPNSVGNLPSLETLDLKHTNIMSLPISIWDSEKLRHLYLNEIHLDKSAQSKQLLAQGSLTNLLTLWGLMIGKTVPSMEWLNRLKSLTRLGLTCHSRSLSEISGWISQCTRLKSLKLRSIDRFSRPSDLALPDISCHDKLSDLYLLGKLPEETNMGTLPQSLKILTLSLSKLKNDPMETLGQLPQLNILRLFGQSYLGKEMTCHPKGFPKLRVLKLWVLEELDKLTVCEGSMPALREMEIRRCMKLRETQGLQNLTMLKELILTNMPPSFISETRRSMRERQMKEGSKVIVTVNDWDFMPLPQES</sequence>
<keyword evidence="1" id="KW-0677">Repeat</keyword>
<feature type="compositionally biased region" description="Basic and acidic residues" evidence="3">
    <location>
        <begin position="158"/>
        <end position="167"/>
    </location>
</feature>
<dbReference type="GO" id="GO:0098542">
    <property type="term" value="P:defense response to other organism"/>
    <property type="evidence" value="ECO:0007669"/>
    <property type="project" value="TreeGrafter"/>
</dbReference>
<dbReference type="SUPFAM" id="SSF52058">
    <property type="entry name" value="L domain-like"/>
    <property type="match status" value="1"/>
</dbReference>
<feature type="domain" description="Disease resistance protein winged helix" evidence="5">
    <location>
        <begin position="449"/>
        <end position="520"/>
    </location>
</feature>
<dbReference type="Gene3D" id="1.10.10.10">
    <property type="entry name" value="Winged helix-like DNA-binding domain superfamily/Winged helix DNA-binding domain"/>
    <property type="match status" value="1"/>
</dbReference>
<evidence type="ECO:0000256" key="3">
    <source>
        <dbReference type="SAM" id="MobiDB-lite"/>
    </source>
</evidence>
<dbReference type="Gene3D" id="3.40.50.300">
    <property type="entry name" value="P-loop containing nucleotide triphosphate hydrolases"/>
    <property type="match status" value="1"/>
</dbReference>
<dbReference type="InterPro" id="IPR036388">
    <property type="entry name" value="WH-like_DNA-bd_sf"/>
</dbReference>
<evidence type="ECO:0000256" key="2">
    <source>
        <dbReference type="ARBA" id="ARBA00022821"/>
    </source>
</evidence>
<evidence type="ECO:0008006" key="9">
    <source>
        <dbReference type="Google" id="ProtNLM"/>
    </source>
</evidence>
<reference evidence="7" key="1">
    <citation type="submission" date="2022-08" db="EMBL/GenBank/DDBJ databases">
        <authorList>
            <person name="Gutierrez-Valencia J."/>
        </authorList>
    </citation>
    <scope>NUCLEOTIDE SEQUENCE</scope>
</reference>
<dbReference type="InterPro" id="IPR042197">
    <property type="entry name" value="Apaf_helical"/>
</dbReference>
<evidence type="ECO:0000259" key="5">
    <source>
        <dbReference type="Pfam" id="PF23559"/>
    </source>
</evidence>
<name>A0AAV0PEF0_9ROSI</name>
<dbReference type="SUPFAM" id="SSF52540">
    <property type="entry name" value="P-loop containing nucleoside triphosphate hydrolases"/>
    <property type="match status" value="1"/>
</dbReference>
<dbReference type="InterPro" id="IPR002182">
    <property type="entry name" value="NB-ARC"/>
</dbReference>
<protein>
    <recommendedName>
        <fullName evidence="9">NB-ARC domain-containing protein</fullName>
    </recommendedName>
</protein>
<feature type="compositionally biased region" description="Basic and acidic residues" evidence="3">
    <location>
        <begin position="140"/>
        <end position="149"/>
    </location>
</feature>
<dbReference type="Pfam" id="PF23559">
    <property type="entry name" value="WHD_DRP"/>
    <property type="match status" value="1"/>
</dbReference>
<evidence type="ECO:0000259" key="4">
    <source>
        <dbReference type="Pfam" id="PF00931"/>
    </source>
</evidence>
<keyword evidence="2" id="KW-0611">Plant defense</keyword>
<dbReference type="InterPro" id="IPR027417">
    <property type="entry name" value="P-loop_NTPase"/>
</dbReference>
<dbReference type="Pfam" id="PF00931">
    <property type="entry name" value="NB-ARC"/>
    <property type="match status" value="1"/>
</dbReference>
<organism evidence="7 8">
    <name type="scientific">Linum tenue</name>
    <dbReference type="NCBI Taxonomy" id="586396"/>
    <lineage>
        <taxon>Eukaryota</taxon>
        <taxon>Viridiplantae</taxon>
        <taxon>Streptophyta</taxon>
        <taxon>Embryophyta</taxon>
        <taxon>Tracheophyta</taxon>
        <taxon>Spermatophyta</taxon>
        <taxon>Magnoliopsida</taxon>
        <taxon>eudicotyledons</taxon>
        <taxon>Gunneridae</taxon>
        <taxon>Pentapetalae</taxon>
        <taxon>rosids</taxon>
        <taxon>fabids</taxon>
        <taxon>Malpighiales</taxon>
        <taxon>Linaceae</taxon>
        <taxon>Linum</taxon>
    </lineage>
</organism>
<dbReference type="Proteomes" id="UP001154282">
    <property type="component" value="Unassembled WGS sequence"/>
</dbReference>
<dbReference type="InterPro" id="IPR044974">
    <property type="entry name" value="Disease_R_plants"/>
</dbReference>
<dbReference type="Gene3D" id="3.80.10.10">
    <property type="entry name" value="Ribonuclease Inhibitor"/>
    <property type="match status" value="1"/>
</dbReference>
<dbReference type="AlphaFoldDB" id="A0AAV0PEF0"/>